<dbReference type="Pfam" id="PF15628">
    <property type="entry name" value="RRM_DME"/>
    <property type="match status" value="1"/>
</dbReference>
<feature type="region of interest" description="Disordered" evidence="9">
    <location>
        <begin position="681"/>
        <end position="703"/>
    </location>
</feature>
<dbReference type="EMBL" id="PKPP01017718">
    <property type="protein sequence ID" value="PWA36751.1"/>
    <property type="molecule type" value="Genomic_DNA"/>
</dbReference>
<dbReference type="InterPro" id="IPR011257">
    <property type="entry name" value="DNA_glycosylase"/>
</dbReference>
<dbReference type="Pfam" id="PF00730">
    <property type="entry name" value="HhH-GPD"/>
    <property type="match status" value="1"/>
</dbReference>
<comment type="cofactor">
    <cofactor evidence="1">
        <name>[4Fe-4S] cluster</name>
        <dbReference type="ChEBI" id="CHEBI:49883"/>
    </cofactor>
</comment>
<evidence type="ECO:0000256" key="6">
    <source>
        <dbReference type="ARBA" id="ARBA00023014"/>
    </source>
</evidence>
<feature type="region of interest" description="Disordered" evidence="9">
    <location>
        <begin position="33"/>
        <end position="89"/>
    </location>
</feature>
<evidence type="ECO:0000256" key="7">
    <source>
        <dbReference type="ARBA" id="ARBA00023125"/>
    </source>
</evidence>
<comment type="similarity">
    <text evidence="3">Belongs to the DNA glycosylase family. DEMETER subfamily.</text>
</comment>
<dbReference type="InterPro" id="IPR003265">
    <property type="entry name" value="HhH-GPD_domain"/>
</dbReference>
<evidence type="ECO:0000256" key="2">
    <source>
        <dbReference type="ARBA" id="ARBA00004123"/>
    </source>
</evidence>
<comment type="caution">
    <text evidence="11">The sequence shown here is derived from an EMBL/GenBank/DDBJ whole genome shotgun (WGS) entry which is preliminary data.</text>
</comment>
<keyword evidence="7" id="KW-0238">DNA-binding</keyword>
<evidence type="ECO:0000256" key="3">
    <source>
        <dbReference type="ARBA" id="ARBA00005646"/>
    </source>
</evidence>
<proteinExistence type="inferred from homology"/>
<evidence type="ECO:0000256" key="5">
    <source>
        <dbReference type="ARBA" id="ARBA00023004"/>
    </source>
</evidence>
<dbReference type="PANTHER" id="PTHR46213:SF13">
    <property type="entry name" value="DEMETER-LIKE PROTEIN 2-RELATED"/>
    <property type="match status" value="1"/>
</dbReference>
<gene>
    <name evidence="11" type="ORF">CTI12_AA596820</name>
</gene>
<dbReference type="InterPro" id="IPR028925">
    <property type="entry name" value="RRM_DME"/>
</dbReference>
<dbReference type="InterPro" id="IPR044811">
    <property type="entry name" value="DME/ROS1"/>
</dbReference>
<evidence type="ECO:0000256" key="9">
    <source>
        <dbReference type="SAM" id="MobiDB-lite"/>
    </source>
</evidence>
<feature type="compositionally biased region" description="Basic and acidic residues" evidence="9">
    <location>
        <begin position="694"/>
        <end position="703"/>
    </location>
</feature>
<dbReference type="SMART" id="SM00478">
    <property type="entry name" value="ENDO3c"/>
    <property type="match status" value="1"/>
</dbReference>
<feature type="domain" description="HhH-GPD" evidence="10">
    <location>
        <begin position="193"/>
        <end position="386"/>
    </location>
</feature>
<sequence>MENKVGKNKRKHASICIDFTLYSINEEKRYDLRPRMPISKKHKLVEPPSTKRSKKVLSDKKKKHTFKPKVMMDSPFTPPKQDSLRSKKKKVSCRRALDFGSSSTDSEGKGVVVYTRSGFRLGRTFRKCMHKEPGPQKSLQCIEKEEREWMKSEQVLFRERALSFIRSISLVQGNRPFMGWKGSVVDSVVGVFLAQNTSDKMSSSIFMSLAAKYPNKSTIKDPKNDSRTEHALDWNAIRCAHVDDISHAIQARGQHNRLAKRIQTFLDKMDYTKSGLYDIEWLRNAEPEKAREYFMAVFGLGIKSTECLRLLTLRQEAFPVDTHVSRIMVRLGWVQIGKLPDGFLLHQLKEYPPIERVYEYLSPRISALDAGSLYELHYQMITFGKVQVFCTKGNPNCNSCPLKKDCEHHKSELLSFSSPAVENGLAPVTPGRTEEPMKPTLIIEDIEDLCVPKVHPAVIETEELLTGVWNHMSENNLPLKKNAVSKAIVTVSAKNPSRHRRKVRSAGQLRTEHQVYELPDWHPLVQGLDKRDRDDKHHYLLATWPPGETRGHSLMITEKCSSSEPCKDDPRDEDTILGTFLVPCRTATRGSFPLDGTYFQINEVFADDDTSEKPLVIPRKLLSDLDVKTLYCGTSISTIFQGLSTQEVRDCFWEGYVCIRGFSMKTREPRSLHQQFHRTLPSANRKGKSPRQQLKKDGKIKNS</sequence>
<evidence type="ECO:0000313" key="12">
    <source>
        <dbReference type="Proteomes" id="UP000245207"/>
    </source>
</evidence>
<keyword evidence="8" id="KW-0539">Nucleus</keyword>
<organism evidence="11 12">
    <name type="scientific">Artemisia annua</name>
    <name type="common">Sweet wormwood</name>
    <dbReference type="NCBI Taxonomy" id="35608"/>
    <lineage>
        <taxon>Eukaryota</taxon>
        <taxon>Viridiplantae</taxon>
        <taxon>Streptophyta</taxon>
        <taxon>Embryophyta</taxon>
        <taxon>Tracheophyta</taxon>
        <taxon>Spermatophyta</taxon>
        <taxon>Magnoliopsida</taxon>
        <taxon>eudicotyledons</taxon>
        <taxon>Gunneridae</taxon>
        <taxon>Pentapetalae</taxon>
        <taxon>asterids</taxon>
        <taxon>campanulids</taxon>
        <taxon>Asterales</taxon>
        <taxon>Asteraceae</taxon>
        <taxon>Asteroideae</taxon>
        <taxon>Anthemideae</taxon>
        <taxon>Artemisiinae</taxon>
        <taxon>Artemisia</taxon>
    </lineage>
</organism>
<keyword evidence="5" id="KW-0408">Iron</keyword>
<dbReference type="GO" id="GO:0051536">
    <property type="term" value="F:iron-sulfur cluster binding"/>
    <property type="evidence" value="ECO:0007669"/>
    <property type="project" value="UniProtKB-KW"/>
</dbReference>
<dbReference type="Proteomes" id="UP000245207">
    <property type="component" value="Unassembled WGS sequence"/>
</dbReference>
<dbReference type="GO" id="GO:0141166">
    <property type="term" value="P:chromosomal 5-methylcytosine DNA demethylation pathway"/>
    <property type="evidence" value="ECO:0007669"/>
    <property type="project" value="InterPro"/>
</dbReference>
<name>A0A2U1KJ47_ARTAN</name>
<dbReference type="InterPro" id="IPR023170">
    <property type="entry name" value="HhH_base_excis_C"/>
</dbReference>
<dbReference type="OrthoDB" id="5607at2759"/>
<evidence type="ECO:0000259" key="10">
    <source>
        <dbReference type="SMART" id="SM00478"/>
    </source>
</evidence>
<comment type="subcellular location">
    <subcellularLocation>
        <location evidence="2">Nucleus</location>
    </subcellularLocation>
</comment>
<keyword evidence="4" id="KW-0479">Metal-binding</keyword>
<dbReference type="GO" id="GO:0006284">
    <property type="term" value="P:base-excision repair"/>
    <property type="evidence" value="ECO:0007669"/>
    <property type="project" value="InterPro"/>
</dbReference>
<dbReference type="GO" id="GO:0046872">
    <property type="term" value="F:metal ion binding"/>
    <property type="evidence" value="ECO:0007669"/>
    <property type="project" value="UniProtKB-KW"/>
</dbReference>
<dbReference type="SUPFAM" id="SSF48150">
    <property type="entry name" value="DNA-glycosylase"/>
    <property type="match status" value="1"/>
</dbReference>
<dbReference type="AlphaFoldDB" id="A0A2U1KJ47"/>
<evidence type="ECO:0000256" key="8">
    <source>
        <dbReference type="ARBA" id="ARBA00023242"/>
    </source>
</evidence>
<evidence type="ECO:0000256" key="4">
    <source>
        <dbReference type="ARBA" id="ARBA00022723"/>
    </source>
</evidence>
<keyword evidence="12" id="KW-1185">Reference proteome</keyword>
<keyword evidence="6" id="KW-0411">Iron-sulfur</keyword>
<feature type="compositionally biased region" description="Basic residues" evidence="9">
    <location>
        <begin position="51"/>
        <end position="67"/>
    </location>
</feature>
<dbReference type="CDD" id="cd00056">
    <property type="entry name" value="ENDO3c"/>
    <property type="match status" value="1"/>
</dbReference>
<reference evidence="11 12" key="1">
    <citation type="journal article" date="2018" name="Mol. Plant">
        <title>The genome of Artemisia annua provides insight into the evolution of Asteraceae family and artemisinin biosynthesis.</title>
        <authorList>
            <person name="Shen Q."/>
            <person name="Zhang L."/>
            <person name="Liao Z."/>
            <person name="Wang S."/>
            <person name="Yan T."/>
            <person name="Shi P."/>
            <person name="Liu M."/>
            <person name="Fu X."/>
            <person name="Pan Q."/>
            <person name="Wang Y."/>
            <person name="Lv Z."/>
            <person name="Lu X."/>
            <person name="Zhang F."/>
            <person name="Jiang W."/>
            <person name="Ma Y."/>
            <person name="Chen M."/>
            <person name="Hao X."/>
            <person name="Li L."/>
            <person name="Tang Y."/>
            <person name="Lv G."/>
            <person name="Zhou Y."/>
            <person name="Sun X."/>
            <person name="Brodelius P.E."/>
            <person name="Rose J.K.C."/>
            <person name="Tang K."/>
        </authorList>
    </citation>
    <scope>NUCLEOTIDE SEQUENCE [LARGE SCALE GENOMIC DNA]</scope>
    <source>
        <strain evidence="12">cv. Huhao1</strain>
        <tissue evidence="11">Leaf</tissue>
    </source>
</reference>
<dbReference type="Gene3D" id="1.10.1670.10">
    <property type="entry name" value="Helix-hairpin-Helix base-excision DNA repair enzymes (C-terminal)"/>
    <property type="match status" value="1"/>
</dbReference>
<dbReference type="GO" id="GO:0019104">
    <property type="term" value="F:DNA N-glycosylase activity"/>
    <property type="evidence" value="ECO:0007669"/>
    <property type="project" value="InterPro"/>
</dbReference>
<evidence type="ECO:0000313" key="11">
    <source>
        <dbReference type="EMBL" id="PWA36751.1"/>
    </source>
</evidence>
<evidence type="ECO:0000256" key="1">
    <source>
        <dbReference type="ARBA" id="ARBA00001966"/>
    </source>
</evidence>
<dbReference type="GO" id="GO:0003677">
    <property type="term" value="F:DNA binding"/>
    <property type="evidence" value="ECO:0007669"/>
    <property type="project" value="UniProtKB-KW"/>
</dbReference>
<protein>
    <submittedName>
        <fullName evidence="11">Protein ROS1</fullName>
    </submittedName>
</protein>
<dbReference type="GO" id="GO:0005634">
    <property type="term" value="C:nucleus"/>
    <property type="evidence" value="ECO:0007669"/>
    <property type="project" value="UniProtKB-SubCell"/>
</dbReference>
<dbReference type="PANTHER" id="PTHR46213">
    <property type="entry name" value="TRANSCRIPTIONAL ACTIVATOR DEMETER"/>
    <property type="match status" value="1"/>
</dbReference>
<dbReference type="GO" id="GO:0035514">
    <property type="term" value="F:DNA demethylase activity"/>
    <property type="evidence" value="ECO:0007669"/>
    <property type="project" value="InterPro"/>
</dbReference>
<accession>A0A2U1KJ47</accession>